<accession>A0AAW8D381</accession>
<dbReference type="GO" id="GO:0003677">
    <property type="term" value="F:DNA binding"/>
    <property type="evidence" value="ECO:0007669"/>
    <property type="project" value="UniProtKB-KW"/>
</dbReference>
<proteinExistence type="predicted"/>
<dbReference type="RefSeq" id="WP_307685550.1">
    <property type="nucleotide sequence ID" value="NZ_JAUSRD010000008.1"/>
</dbReference>
<evidence type="ECO:0000313" key="3">
    <source>
        <dbReference type="EMBL" id="MDP9894462.1"/>
    </source>
</evidence>
<feature type="region of interest" description="Disordered" evidence="2">
    <location>
        <begin position="65"/>
        <end position="89"/>
    </location>
</feature>
<reference evidence="3" key="1">
    <citation type="submission" date="2023-07" db="EMBL/GenBank/DDBJ databases">
        <title>Sorghum-associated microbial communities from plants grown in Nebraska, USA.</title>
        <authorList>
            <person name="Schachtman D."/>
        </authorList>
    </citation>
    <scope>NUCLEOTIDE SEQUENCE</scope>
    <source>
        <strain evidence="3">DS3754</strain>
    </source>
</reference>
<dbReference type="EMBL" id="JAUSRD010000008">
    <property type="protein sequence ID" value="MDP9894462.1"/>
    <property type="molecule type" value="Genomic_DNA"/>
</dbReference>
<feature type="coiled-coil region" evidence="1">
    <location>
        <begin position="9"/>
        <end position="36"/>
    </location>
</feature>
<dbReference type="Proteomes" id="UP001242045">
    <property type="component" value="Unassembled WGS sequence"/>
</dbReference>
<gene>
    <name evidence="3" type="ORF">J2W31_003586</name>
</gene>
<evidence type="ECO:0000313" key="4">
    <source>
        <dbReference type="Proteomes" id="UP001242045"/>
    </source>
</evidence>
<comment type="caution">
    <text evidence="3">The sequence shown here is derived from an EMBL/GenBank/DDBJ whole genome shotgun (WGS) entry which is preliminary data.</text>
</comment>
<evidence type="ECO:0000256" key="2">
    <source>
        <dbReference type="SAM" id="MobiDB-lite"/>
    </source>
</evidence>
<evidence type="ECO:0000256" key="1">
    <source>
        <dbReference type="SAM" id="Coils"/>
    </source>
</evidence>
<organism evidence="3 4">
    <name type="scientific">Variovorax boronicumulans</name>
    <dbReference type="NCBI Taxonomy" id="436515"/>
    <lineage>
        <taxon>Bacteria</taxon>
        <taxon>Pseudomonadati</taxon>
        <taxon>Pseudomonadota</taxon>
        <taxon>Betaproteobacteria</taxon>
        <taxon>Burkholderiales</taxon>
        <taxon>Comamonadaceae</taxon>
        <taxon>Variovorax</taxon>
    </lineage>
</organism>
<protein>
    <submittedName>
        <fullName evidence="3">DNA-binding protein H-NS</fullName>
    </submittedName>
</protein>
<keyword evidence="3" id="KW-0238">DNA-binding</keyword>
<dbReference type="AlphaFoldDB" id="A0AAW8D381"/>
<keyword evidence="1" id="KW-0175">Coiled coil</keyword>
<sequence length="142" mass="15275">MTDARNMSFADIQKRIQEMDNERAQLELALQAKRGEELKVLADAYAKKLEAAGFSISEGKAALDPYDKSGAKRTRSPNGSQASEAKAYVKGTVYKDPNSSATWTGGTKGRQPPWLIAALEGAPDKVKAYEKLAIGGDLVNNG</sequence>
<name>A0AAW8D381_9BURK</name>